<accession>A0A2X2SVQ1</accession>
<evidence type="ECO:0000313" key="2">
    <source>
        <dbReference type="EMBL" id="SQA94359.1"/>
    </source>
</evidence>
<dbReference type="AlphaFoldDB" id="A0A2X2SVQ1"/>
<organism evidence="3 4">
    <name type="scientific">Capnocytophaga ochracea</name>
    <dbReference type="NCBI Taxonomy" id="1018"/>
    <lineage>
        <taxon>Bacteria</taxon>
        <taxon>Pseudomonadati</taxon>
        <taxon>Bacteroidota</taxon>
        <taxon>Flavobacteriia</taxon>
        <taxon>Flavobacteriales</taxon>
        <taxon>Flavobacteriaceae</taxon>
        <taxon>Capnocytophaga</taxon>
    </lineage>
</organism>
<keyword evidence="1" id="KW-1133">Transmembrane helix</keyword>
<keyword evidence="1" id="KW-0812">Transmembrane</keyword>
<reference evidence="3 4" key="1">
    <citation type="submission" date="2018-06" db="EMBL/GenBank/DDBJ databases">
        <authorList>
            <consortium name="Pathogen Informatics"/>
            <person name="Doyle S."/>
        </authorList>
    </citation>
    <scope>NUCLEOTIDE SEQUENCE [LARGE SCALE GENOMIC DNA]</scope>
    <source>
        <strain evidence="3 4">NCTC11546</strain>
    </source>
</reference>
<dbReference type="RefSeq" id="WP_252864925.1">
    <property type="nucleotide sequence ID" value="NZ_UARG01000024.1"/>
</dbReference>
<evidence type="ECO:0000313" key="4">
    <source>
        <dbReference type="Proteomes" id="UP000249891"/>
    </source>
</evidence>
<evidence type="ECO:0000313" key="3">
    <source>
        <dbReference type="EMBL" id="SQA94367.1"/>
    </source>
</evidence>
<evidence type="ECO:0000256" key="1">
    <source>
        <dbReference type="SAM" id="Phobius"/>
    </source>
</evidence>
<sequence length="61" mass="7023">MITSLGISEAYFKLLYNVGYALMAIIALVWAYQMDRGNEDKLPSLFQNTLYLSLCFILLRL</sequence>
<keyword evidence="1" id="KW-0472">Membrane</keyword>
<dbReference type="EMBL" id="UARG01000024">
    <property type="protein sequence ID" value="SQA94359.1"/>
    <property type="molecule type" value="Genomic_DNA"/>
</dbReference>
<proteinExistence type="predicted"/>
<name>A0A2X2SVQ1_CAPOC</name>
<protein>
    <submittedName>
        <fullName evidence="3">Uncharacterized protein</fullName>
    </submittedName>
</protein>
<dbReference type="Proteomes" id="UP000249891">
    <property type="component" value="Unassembled WGS sequence"/>
</dbReference>
<feature type="transmembrane region" description="Helical" evidence="1">
    <location>
        <begin position="12"/>
        <end position="32"/>
    </location>
</feature>
<dbReference type="EMBL" id="UARG01000024">
    <property type="protein sequence ID" value="SQA94367.1"/>
    <property type="molecule type" value="Genomic_DNA"/>
</dbReference>
<gene>
    <name evidence="2" type="ORF">NCTC11546_02529</name>
    <name evidence="3" type="ORF">NCTC11546_02537</name>
</gene>